<evidence type="ECO:0000259" key="12">
    <source>
        <dbReference type="SMART" id="SM00852"/>
    </source>
</evidence>
<dbReference type="Pfam" id="PF03454">
    <property type="entry name" value="MoeA_C"/>
    <property type="match status" value="1"/>
</dbReference>
<dbReference type="GO" id="GO:0006777">
    <property type="term" value="P:Mo-molybdopterin cofactor biosynthetic process"/>
    <property type="evidence" value="ECO:0007669"/>
    <property type="project" value="UniProtKB-UniRule"/>
</dbReference>
<dbReference type="NCBIfam" id="NF045515">
    <property type="entry name" value="Glp_gephyrin"/>
    <property type="match status" value="1"/>
</dbReference>
<dbReference type="InterPro" id="IPR005110">
    <property type="entry name" value="MoeA_linker/N"/>
</dbReference>
<evidence type="ECO:0000256" key="5">
    <source>
        <dbReference type="ARBA" id="ARBA00022505"/>
    </source>
</evidence>
<comment type="pathway">
    <text evidence="3 11">Cofactor biosynthesis; molybdopterin biosynthesis.</text>
</comment>
<dbReference type="RefSeq" id="WP_109369160.1">
    <property type="nucleotide sequence ID" value="NZ_OOFM01000005.1"/>
</dbReference>
<keyword evidence="9 11" id="KW-0501">Molybdenum cofactor biosynthesis</keyword>
<keyword evidence="7 11" id="KW-0479">Metal-binding</keyword>
<dbReference type="InterPro" id="IPR005111">
    <property type="entry name" value="MoeA_C_domain_IV"/>
</dbReference>
<dbReference type="NCBIfam" id="TIGR00177">
    <property type="entry name" value="molyb_syn"/>
    <property type="match status" value="1"/>
</dbReference>
<dbReference type="GO" id="GO:0061599">
    <property type="term" value="F:molybdopterin molybdotransferase activity"/>
    <property type="evidence" value="ECO:0007669"/>
    <property type="project" value="UniProtKB-UniRule"/>
</dbReference>
<comment type="similarity">
    <text evidence="4 11">Belongs to the MoeA family.</text>
</comment>
<dbReference type="Gene3D" id="2.170.190.11">
    <property type="entry name" value="Molybdopterin biosynthesis moea protein, domain 3"/>
    <property type="match status" value="1"/>
</dbReference>
<dbReference type="InterPro" id="IPR036688">
    <property type="entry name" value="MoeA_C_domain_IV_sf"/>
</dbReference>
<comment type="cofactor">
    <cofactor evidence="1 11">
        <name>Mg(2+)</name>
        <dbReference type="ChEBI" id="CHEBI:18420"/>
    </cofactor>
</comment>
<feature type="domain" description="MoaB/Mog" evidence="12">
    <location>
        <begin position="177"/>
        <end position="320"/>
    </location>
</feature>
<protein>
    <recommendedName>
        <fullName evidence="11">Molybdopterin molybdenumtransferase</fullName>
        <ecNumber evidence="11">2.10.1.1</ecNumber>
    </recommendedName>
</protein>
<evidence type="ECO:0000256" key="2">
    <source>
        <dbReference type="ARBA" id="ARBA00002901"/>
    </source>
</evidence>
<reference evidence="14" key="1">
    <citation type="submission" date="2017-12" db="EMBL/GenBank/DDBJ databases">
        <authorList>
            <person name="Diaz M."/>
        </authorList>
    </citation>
    <scope>NUCLEOTIDE SEQUENCE [LARGE SCALE GENOMIC DNA]</scope>
    <source>
        <strain evidence="14">FI11154</strain>
    </source>
</reference>
<proteinExistence type="inferred from homology"/>
<dbReference type="InterPro" id="IPR001453">
    <property type="entry name" value="MoaB/Mog_dom"/>
</dbReference>
<dbReference type="Gene3D" id="3.40.980.10">
    <property type="entry name" value="MoaB/Mog-like domain"/>
    <property type="match status" value="1"/>
</dbReference>
<evidence type="ECO:0000256" key="6">
    <source>
        <dbReference type="ARBA" id="ARBA00022679"/>
    </source>
</evidence>
<sequence>MSLLPVEDALARILSSAEPHGLETVALNEAGGRVVARAVEAHFLQPPFDCSAMDGYALIAPADTTYPLQLKVIGESAAGKRFDGSLLPGQAVRIFTGAPMPEAADTIVIQEHTERSGDQLTILEGIATGRHIRRAGLDFAPGKTVLSVGRELDAPALSLAAASGNPTLDVFRKPRISILATGDELVPPGADPGPDQIVASNSVGIAEIVRRAGGKPEDMGIIPDDPAQIEAAIASALDSGIDVLVTIGGASVGDRDYVHGALRNCGVELDFWKIAMRPGKPLMYGRKTVNGKTVHIIGLPGNPVSSLVCSLVFLRPLIAKLAGTDLTADIRPAKLGQAMPANDHRRDFVRATVESQSDGTLLVTPFPVQDSSMLTALVGCNALLIRDENAPAAAAGTPCRVLMLR</sequence>
<keyword evidence="8 11" id="KW-0460">Magnesium</keyword>
<dbReference type="UniPathway" id="UPA00344"/>
<dbReference type="SUPFAM" id="SSF63867">
    <property type="entry name" value="MoeA C-terminal domain-like"/>
    <property type="match status" value="1"/>
</dbReference>
<dbReference type="AlphaFoldDB" id="A0A2P9HN88"/>
<dbReference type="InterPro" id="IPR038987">
    <property type="entry name" value="MoeA-like"/>
</dbReference>
<dbReference type="InterPro" id="IPR036425">
    <property type="entry name" value="MoaB/Mog-like_dom_sf"/>
</dbReference>
<dbReference type="Gene3D" id="3.90.105.10">
    <property type="entry name" value="Molybdopterin biosynthesis moea protein, domain 2"/>
    <property type="match status" value="1"/>
</dbReference>
<evidence type="ECO:0000256" key="3">
    <source>
        <dbReference type="ARBA" id="ARBA00005046"/>
    </source>
</evidence>
<dbReference type="FunFam" id="3.40.980.10:FF:000004">
    <property type="entry name" value="Molybdopterin molybdenumtransferase"/>
    <property type="match status" value="1"/>
</dbReference>
<evidence type="ECO:0000256" key="9">
    <source>
        <dbReference type="ARBA" id="ARBA00023150"/>
    </source>
</evidence>
<dbReference type="EC" id="2.10.1.1" evidence="11"/>
<dbReference type="Pfam" id="PF00994">
    <property type="entry name" value="MoCF_biosynth"/>
    <property type="match status" value="1"/>
</dbReference>
<comment type="function">
    <text evidence="2 11">Catalyzes the insertion of molybdate into adenylated molybdopterin with the concomitant release of AMP.</text>
</comment>
<evidence type="ECO:0000256" key="11">
    <source>
        <dbReference type="RuleBase" id="RU365090"/>
    </source>
</evidence>
<evidence type="ECO:0000256" key="10">
    <source>
        <dbReference type="ARBA" id="ARBA00047317"/>
    </source>
</evidence>
<accession>A0A2P9HN88</accession>
<gene>
    <name evidence="13" type="ORF">OHAE_1409</name>
</gene>
<keyword evidence="5 11" id="KW-0500">Molybdenum</keyword>
<evidence type="ECO:0000313" key="14">
    <source>
        <dbReference type="Proteomes" id="UP000246073"/>
    </source>
</evidence>
<comment type="catalytic activity">
    <reaction evidence="10">
        <text>adenylyl-molybdopterin + molybdate = Mo-molybdopterin + AMP + H(+)</text>
        <dbReference type="Rhea" id="RHEA:35047"/>
        <dbReference type="ChEBI" id="CHEBI:15378"/>
        <dbReference type="ChEBI" id="CHEBI:36264"/>
        <dbReference type="ChEBI" id="CHEBI:62727"/>
        <dbReference type="ChEBI" id="CHEBI:71302"/>
        <dbReference type="ChEBI" id="CHEBI:456215"/>
        <dbReference type="EC" id="2.10.1.1"/>
    </reaction>
</comment>
<evidence type="ECO:0000256" key="4">
    <source>
        <dbReference type="ARBA" id="ARBA00010763"/>
    </source>
</evidence>
<dbReference type="SUPFAM" id="SSF53218">
    <property type="entry name" value="Molybdenum cofactor biosynthesis proteins"/>
    <property type="match status" value="1"/>
</dbReference>
<dbReference type="PANTHER" id="PTHR10192">
    <property type="entry name" value="MOLYBDOPTERIN BIOSYNTHESIS PROTEIN"/>
    <property type="match status" value="1"/>
</dbReference>
<dbReference type="EMBL" id="OOFM01000005">
    <property type="protein sequence ID" value="SPL65542.1"/>
    <property type="molecule type" value="Genomic_DNA"/>
</dbReference>
<evidence type="ECO:0000313" key="13">
    <source>
        <dbReference type="EMBL" id="SPL65542.1"/>
    </source>
</evidence>
<keyword evidence="6 11" id="KW-0808">Transferase</keyword>
<dbReference type="SMART" id="SM00852">
    <property type="entry name" value="MoCF_biosynth"/>
    <property type="match status" value="1"/>
</dbReference>
<dbReference type="GO" id="GO:0046872">
    <property type="term" value="F:metal ion binding"/>
    <property type="evidence" value="ECO:0007669"/>
    <property type="project" value="UniProtKB-UniRule"/>
</dbReference>
<evidence type="ECO:0000256" key="1">
    <source>
        <dbReference type="ARBA" id="ARBA00001946"/>
    </source>
</evidence>
<dbReference type="InterPro" id="IPR036135">
    <property type="entry name" value="MoeA_linker/N_sf"/>
</dbReference>
<dbReference type="GO" id="GO:0005829">
    <property type="term" value="C:cytosol"/>
    <property type="evidence" value="ECO:0007669"/>
    <property type="project" value="TreeGrafter"/>
</dbReference>
<dbReference type="Proteomes" id="UP000246073">
    <property type="component" value="Unassembled WGS sequence"/>
</dbReference>
<dbReference type="SUPFAM" id="SSF63882">
    <property type="entry name" value="MoeA N-terminal region -like"/>
    <property type="match status" value="1"/>
</dbReference>
<dbReference type="Pfam" id="PF03453">
    <property type="entry name" value="MoeA_N"/>
    <property type="match status" value="1"/>
</dbReference>
<dbReference type="PANTHER" id="PTHR10192:SF5">
    <property type="entry name" value="GEPHYRIN"/>
    <property type="match status" value="1"/>
</dbReference>
<organism evidence="13 14">
    <name type="scientific">Ochrobactrum soli</name>
    <dbReference type="NCBI Taxonomy" id="2448455"/>
    <lineage>
        <taxon>Bacteria</taxon>
        <taxon>Pseudomonadati</taxon>
        <taxon>Pseudomonadota</taxon>
        <taxon>Alphaproteobacteria</taxon>
        <taxon>Hyphomicrobiales</taxon>
        <taxon>Brucellaceae</taxon>
        <taxon>Brucella/Ochrobactrum group</taxon>
        <taxon>Ochrobactrum</taxon>
    </lineage>
</organism>
<dbReference type="CDD" id="cd00887">
    <property type="entry name" value="MoeA"/>
    <property type="match status" value="1"/>
</dbReference>
<evidence type="ECO:0000256" key="7">
    <source>
        <dbReference type="ARBA" id="ARBA00022723"/>
    </source>
</evidence>
<evidence type="ECO:0000256" key="8">
    <source>
        <dbReference type="ARBA" id="ARBA00022842"/>
    </source>
</evidence>
<name>A0A2P9HN88_9HYPH</name>
<dbReference type="Gene3D" id="2.40.340.10">
    <property type="entry name" value="MoeA, C-terminal, domain IV"/>
    <property type="match status" value="1"/>
</dbReference>